<keyword evidence="3" id="KW-1185">Reference proteome</keyword>
<dbReference type="Proteomes" id="UP000588068">
    <property type="component" value="Unassembled WGS sequence"/>
</dbReference>
<protein>
    <recommendedName>
        <fullName evidence="4">Outer membrane protein beta-barrel domain-containing protein</fullName>
    </recommendedName>
</protein>
<feature type="chain" id="PRO_5032559227" description="Outer membrane protein beta-barrel domain-containing protein" evidence="1">
    <location>
        <begin position="24"/>
        <end position="267"/>
    </location>
</feature>
<proteinExistence type="predicted"/>
<evidence type="ECO:0008006" key="4">
    <source>
        <dbReference type="Google" id="ProtNLM"/>
    </source>
</evidence>
<feature type="signal peptide" evidence="1">
    <location>
        <begin position="1"/>
        <end position="23"/>
    </location>
</feature>
<name>A0A841HKK3_9GAMM</name>
<dbReference type="RefSeq" id="WP_184330640.1">
    <property type="nucleotide sequence ID" value="NZ_JACHHZ010000002.1"/>
</dbReference>
<accession>A0A841HKK3</accession>
<comment type="caution">
    <text evidence="2">The sequence shown here is derived from an EMBL/GenBank/DDBJ whole genome shotgun (WGS) entry which is preliminary data.</text>
</comment>
<dbReference type="EMBL" id="JACHHZ010000002">
    <property type="protein sequence ID" value="MBB6092830.1"/>
    <property type="molecule type" value="Genomic_DNA"/>
</dbReference>
<reference evidence="2 3" key="1">
    <citation type="submission" date="2020-08" db="EMBL/GenBank/DDBJ databases">
        <title>Genomic Encyclopedia of Type Strains, Phase IV (KMG-IV): sequencing the most valuable type-strain genomes for metagenomic binning, comparative biology and taxonomic classification.</title>
        <authorList>
            <person name="Goeker M."/>
        </authorList>
    </citation>
    <scope>NUCLEOTIDE SEQUENCE [LARGE SCALE GENOMIC DNA]</scope>
    <source>
        <strain evidence="2 3">DSM 26723</strain>
    </source>
</reference>
<keyword evidence="1" id="KW-0732">Signal</keyword>
<evidence type="ECO:0000256" key="1">
    <source>
        <dbReference type="SAM" id="SignalP"/>
    </source>
</evidence>
<sequence>MRILIRTSAAAVATLLLGGTAWAADDRAVDSMHFEFDFSSINSDTKDSTSAGTLGADLIGTFPIGSYFGASLAGHYAKSTVRTRDILEDETGELPGSKPSCNFDSYGGEAALFFRLPKYGRIGGAYASGTLSPDCDGDSSFPVTDKDKLGTDSYRYFAEAYLWDFTVGGSFTTTKLEDASEFETTELRASWYPIDSLKIELSGNDLYDENTYAILLEHQPEMLGDGFSVQLGYSTTDEDPKTNTFRIGLSYFFGAKVPLKIRDRQFR</sequence>
<evidence type="ECO:0000313" key="2">
    <source>
        <dbReference type="EMBL" id="MBB6092830.1"/>
    </source>
</evidence>
<evidence type="ECO:0000313" key="3">
    <source>
        <dbReference type="Proteomes" id="UP000588068"/>
    </source>
</evidence>
<gene>
    <name evidence="2" type="ORF">HNQ60_001708</name>
</gene>
<dbReference type="AlphaFoldDB" id="A0A841HKK3"/>
<organism evidence="2 3">
    <name type="scientific">Povalibacter uvarum</name>
    <dbReference type="NCBI Taxonomy" id="732238"/>
    <lineage>
        <taxon>Bacteria</taxon>
        <taxon>Pseudomonadati</taxon>
        <taxon>Pseudomonadota</taxon>
        <taxon>Gammaproteobacteria</taxon>
        <taxon>Steroidobacterales</taxon>
        <taxon>Steroidobacteraceae</taxon>
        <taxon>Povalibacter</taxon>
    </lineage>
</organism>